<dbReference type="Proteomes" id="UP000028582">
    <property type="component" value="Unassembled WGS sequence"/>
</dbReference>
<gene>
    <name evidence="3" type="ORF">F444_16166</name>
</gene>
<proteinExistence type="predicted"/>
<dbReference type="InterPro" id="IPR000626">
    <property type="entry name" value="Ubiquitin-like_dom"/>
</dbReference>
<evidence type="ECO:0000256" key="1">
    <source>
        <dbReference type="SAM" id="Phobius"/>
    </source>
</evidence>
<evidence type="ECO:0000259" key="2">
    <source>
        <dbReference type="PROSITE" id="PS50053"/>
    </source>
</evidence>
<dbReference type="PROSITE" id="PS50053">
    <property type="entry name" value="UBIQUITIN_2"/>
    <property type="match status" value="1"/>
</dbReference>
<keyword evidence="1" id="KW-1133">Transmembrane helix</keyword>
<reference evidence="3 4" key="1">
    <citation type="submission" date="2013-11" db="EMBL/GenBank/DDBJ databases">
        <title>The Genome Sequence of Phytophthora parasitica P1976.</title>
        <authorList>
            <consortium name="The Broad Institute Genomics Platform"/>
            <person name="Russ C."/>
            <person name="Tyler B."/>
            <person name="Panabieres F."/>
            <person name="Shan W."/>
            <person name="Tripathy S."/>
            <person name="Grunwald N."/>
            <person name="Machado M."/>
            <person name="Johnson C.S."/>
            <person name="Walker B."/>
            <person name="Young S."/>
            <person name="Zeng Q."/>
            <person name="Gargeya S."/>
            <person name="Fitzgerald M."/>
            <person name="Haas B."/>
            <person name="Abouelleil A."/>
            <person name="Allen A.W."/>
            <person name="Alvarado L."/>
            <person name="Arachchi H.M."/>
            <person name="Berlin A.M."/>
            <person name="Chapman S.B."/>
            <person name="Gainer-Dewar J."/>
            <person name="Goldberg J."/>
            <person name="Griggs A."/>
            <person name="Gujja S."/>
            <person name="Hansen M."/>
            <person name="Howarth C."/>
            <person name="Imamovic A."/>
            <person name="Ireland A."/>
            <person name="Larimer J."/>
            <person name="McCowan C."/>
            <person name="Murphy C."/>
            <person name="Pearson M."/>
            <person name="Poon T.W."/>
            <person name="Priest M."/>
            <person name="Roberts A."/>
            <person name="Saif S."/>
            <person name="Shea T."/>
            <person name="Sisk P."/>
            <person name="Sykes S."/>
            <person name="Wortman J."/>
            <person name="Nusbaum C."/>
            <person name="Birren B."/>
        </authorList>
    </citation>
    <scope>NUCLEOTIDE SEQUENCE [LARGE SCALE GENOMIC DNA]</scope>
    <source>
        <strain evidence="3 4">P1976</strain>
    </source>
</reference>
<dbReference type="InterPro" id="IPR029071">
    <property type="entry name" value="Ubiquitin-like_domsf"/>
</dbReference>
<name>A0A080ZJE5_PHYNI</name>
<dbReference type="EMBL" id="ANJA01002993">
    <property type="protein sequence ID" value="ETO66756.1"/>
    <property type="molecule type" value="Genomic_DNA"/>
</dbReference>
<dbReference type="Gene3D" id="3.10.20.90">
    <property type="entry name" value="Phosphatidylinositol 3-kinase Catalytic Subunit, Chain A, domain 1"/>
    <property type="match status" value="1"/>
</dbReference>
<feature type="domain" description="Ubiquitin-like" evidence="2">
    <location>
        <begin position="66"/>
        <end position="142"/>
    </location>
</feature>
<comment type="caution">
    <text evidence="3">The sequence shown here is derived from an EMBL/GenBank/DDBJ whole genome shotgun (WGS) entry which is preliminary data.</text>
</comment>
<keyword evidence="1" id="KW-0812">Transmembrane</keyword>
<keyword evidence="1" id="KW-0472">Membrane</keyword>
<dbReference type="OrthoDB" id="428577at2759"/>
<organism evidence="3 4">
    <name type="scientific">Phytophthora nicotianae P1976</name>
    <dbReference type="NCBI Taxonomy" id="1317066"/>
    <lineage>
        <taxon>Eukaryota</taxon>
        <taxon>Sar</taxon>
        <taxon>Stramenopiles</taxon>
        <taxon>Oomycota</taxon>
        <taxon>Peronosporomycetes</taxon>
        <taxon>Peronosporales</taxon>
        <taxon>Peronosporaceae</taxon>
        <taxon>Phytophthora</taxon>
    </lineage>
</organism>
<accession>A0A080ZJE5</accession>
<sequence>MYHVGRSCMAPSQHQDTCTRVIMPPQFLTVSLPPKQREEHPTRSSKSLLAVRFIRYRWPTPADCKMQLFIRSDAGRTLTVAIANPRAKVQELLTLVEAKQQGLFTQGYLNYGGVPLRASRSLTDYGIQNHATLDLSRRLHGGCFGFSILLWILIFICCLISVCTCGLSLPVALCLLPPALLLPLCCL</sequence>
<dbReference type="SUPFAM" id="SSF54236">
    <property type="entry name" value="Ubiquitin-like"/>
    <property type="match status" value="1"/>
</dbReference>
<dbReference type="AlphaFoldDB" id="A0A080ZJE5"/>
<evidence type="ECO:0000313" key="4">
    <source>
        <dbReference type="Proteomes" id="UP000028582"/>
    </source>
</evidence>
<evidence type="ECO:0000313" key="3">
    <source>
        <dbReference type="EMBL" id="ETO66756.1"/>
    </source>
</evidence>
<feature type="transmembrane region" description="Helical" evidence="1">
    <location>
        <begin position="148"/>
        <end position="173"/>
    </location>
</feature>
<protein>
    <recommendedName>
        <fullName evidence="2">Ubiquitin-like domain-containing protein</fullName>
    </recommendedName>
</protein>